<evidence type="ECO:0000313" key="2">
    <source>
        <dbReference type="Proteomes" id="UP001281614"/>
    </source>
</evidence>
<name>A0AAD9Y9Q3_COLKA</name>
<evidence type="ECO:0000313" key="1">
    <source>
        <dbReference type="EMBL" id="KAK2746035.1"/>
    </source>
</evidence>
<comment type="caution">
    <text evidence="1">The sequence shown here is derived from an EMBL/GenBank/DDBJ whole genome shotgun (WGS) entry which is preliminary data.</text>
</comment>
<dbReference type="EMBL" id="VYYT01000298">
    <property type="protein sequence ID" value="KAK2746035.1"/>
    <property type="molecule type" value="Genomic_DNA"/>
</dbReference>
<reference evidence="1" key="1">
    <citation type="submission" date="2023-02" db="EMBL/GenBank/DDBJ databases">
        <title>Colletotrichum kahawae CIFC_Que2 genome sequencing and assembly.</title>
        <authorList>
            <person name="Baroncelli R."/>
        </authorList>
    </citation>
    <scope>NUCLEOTIDE SEQUENCE</scope>
    <source>
        <strain evidence="1">CIFC_Que2</strain>
    </source>
</reference>
<protein>
    <submittedName>
        <fullName evidence="1">Pol-like protein</fullName>
    </submittedName>
</protein>
<proteinExistence type="predicted"/>
<keyword evidence="2" id="KW-1185">Reference proteome</keyword>
<sequence length="35" mass="3706">MQLLIALNGLMSTDRATPTLFTSSVPTLSIADITI</sequence>
<dbReference type="AlphaFoldDB" id="A0AAD9Y9Q3"/>
<organism evidence="1 2">
    <name type="scientific">Colletotrichum kahawae</name>
    <name type="common">Coffee berry disease fungus</name>
    <dbReference type="NCBI Taxonomy" id="34407"/>
    <lineage>
        <taxon>Eukaryota</taxon>
        <taxon>Fungi</taxon>
        <taxon>Dikarya</taxon>
        <taxon>Ascomycota</taxon>
        <taxon>Pezizomycotina</taxon>
        <taxon>Sordariomycetes</taxon>
        <taxon>Hypocreomycetidae</taxon>
        <taxon>Glomerellales</taxon>
        <taxon>Glomerellaceae</taxon>
        <taxon>Colletotrichum</taxon>
        <taxon>Colletotrichum gloeosporioides species complex</taxon>
    </lineage>
</organism>
<accession>A0AAD9Y9Q3</accession>
<dbReference type="Proteomes" id="UP001281614">
    <property type="component" value="Unassembled WGS sequence"/>
</dbReference>
<gene>
    <name evidence="1" type="ORF">CKAH01_18239</name>
</gene>